<gene>
    <name evidence="2" type="ORF">SacxiDRAFT_0054</name>
</gene>
<feature type="transmembrane region" description="Helical" evidence="1">
    <location>
        <begin position="138"/>
        <end position="159"/>
    </location>
</feature>
<feature type="transmembrane region" description="Helical" evidence="1">
    <location>
        <begin position="93"/>
        <end position="118"/>
    </location>
</feature>
<reference evidence="2 3" key="1">
    <citation type="submission" date="2012-01" db="EMBL/GenBank/DDBJ databases">
        <title>Improved High-Quality Draft sequence of Saccharomonospora xinjiangensis XJ-54.</title>
        <authorList>
            <consortium name="US DOE Joint Genome Institute"/>
            <person name="Lucas S."/>
            <person name="Han J."/>
            <person name="Lapidus A."/>
            <person name="Cheng J.-F."/>
            <person name="Goodwin L."/>
            <person name="Pitluck S."/>
            <person name="Peters L."/>
            <person name="Mikhailova N."/>
            <person name="Teshima H."/>
            <person name="Detter J.C."/>
            <person name="Han C."/>
            <person name="Tapia R."/>
            <person name="Land M."/>
            <person name="Hauser L."/>
            <person name="Kyrpides N."/>
            <person name="Ivanova N."/>
            <person name="Pagani I."/>
            <person name="Brambilla E.-M."/>
            <person name="Klenk H.-P."/>
            <person name="Woyke T."/>
        </authorList>
    </citation>
    <scope>NUCLEOTIDE SEQUENCE [LARGE SCALE GENOMIC DNA]</scope>
    <source>
        <strain evidence="2 3">XJ-54</strain>
    </source>
</reference>
<dbReference type="OrthoDB" id="3695812at2"/>
<evidence type="ECO:0000313" key="3">
    <source>
        <dbReference type="Proteomes" id="UP000004691"/>
    </source>
</evidence>
<dbReference type="Proteomes" id="UP000004691">
    <property type="component" value="Unassembled WGS sequence"/>
</dbReference>
<dbReference type="EMBL" id="JH636049">
    <property type="protein sequence ID" value="EID52339.1"/>
    <property type="molecule type" value="Genomic_DNA"/>
</dbReference>
<dbReference type="AlphaFoldDB" id="I0UWT6"/>
<keyword evidence="1" id="KW-0812">Transmembrane</keyword>
<evidence type="ECO:0008006" key="4">
    <source>
        <dbReference type="Google" id="ProtNLM"/>
    </source>
</evidence>
<accession>I0UWT6</accession>
<dbReference type="eggNOG" id="ENOG5032MHZ">
    <property type="taxonomic scope" value="Bacteria"/>
</dbReference>
<evidence type="ECO:0000313" key="2">
    <source>
        <dbReference type="EMBL" id="EID52339.1"/>
    </source>
</evidence>
<keyword evidence="3" id="KW-1185">Reference proteome</keyword>
<keyword evidence="1" id="KW-1133">Transmembrane helix</keyword>
<proteinExistence type="predicted"/>
<evidence type="ECO:0000256" key="1">
    <source>
        <dbReference type="SAM" id="Phobius"/>
    </source>
</evidence>
<name>I0UWT6_9PSEU</name>
<keyword evidence="1" id="KW-0472">Membrane</keyword>
<feature type="transmembrane region" description="Helical" evidence="1">
    <location>
        <begin position="166"/>
        <end position="186"/>
    </location>
</feature>
<dbReference type="RefSeq" id="WP_006236429.1">
    <property type="nucleotide sequence ID" value="NZ_JH636049.1"/>
</dbReference>
<protein>
    <recommendedName>
        <fullName evidence="4">ABC-2 family transporter protein</fullName>
    </recommendedName>
</protein>
<feature type="transmembrane region" description="Helical" evidence="1">
    <location>
        <begin position="21"/>
        <end position="40"/>
    </location>
</feature>
<feature type="transmembrane region" description="Helical" evidence="1">
    <location>
        <begin position="206"/>
        <end position="232"/>
    </location>
</feature>
<dbReference type="STRING" id="882086.SacxiDRAFT_0054"/>
<dbReference type="HOGENOM" id="CLU_051674_4_0_11"/>
<feature type="transmembrane region" description="Helical" evidence="1">
    <location>
        <begin position="52"/>
        <end position="73"/>
    </location>
</feature>
<organism evidence="2 3">
    <name type="scientific">Saccharomonospora xinjiangensis XJ-54</name>
    <dbReference type="NCBI Taxonomy" id="882086"/>
    <lineage>
        <taxon>Bacteria</taxon>
        <taxon>Bacillati</taxon>
        <taxon>Actinomycetota</taxon>
        <taxon>Actinomycetes</taxon>
        <taxon>Pseudonocardiales</taxon>
        <taxon>Pseudonocardiaceae</taxon>
        <taxon>Saccharomonospora</taxon>
    </lineage>
</organism>
<sequence>MNRVFTNMVAAELSKLRGLPAVMTAMHGTVAASLVLSAAVAASTDEANMVQVVVQTVPFVQIGFLIVGVLAVATEYEGRQIRTALTATPNRPLLLAAKTIAFVTAAAITSATSVGAALATASVSLRDGSLSFVDIQPLAGAAVYLVLIGLLGFAVTVLFRSLIPPLVTMLAVVLIASPLLAGVTEHARWLPDRAGRLLYLSNADPILTPGTGALILVAWIAVIAVVATWTFWSRDA</sequence>